<dbReference type="InterPro" id="IPR004869">
    <property type="entry name" value="MMPL_dom"/>
</dbReference>
<gene>
    <name evidence="11" type="ORF">CO116_03600</name>
</gene>
<comment type="caution">
    <text evidence="11">The sequence shown here is derived from an EMBL/GenBank/DDBJ whole genome shotgun (WGS) entry which is preliminary data.</text>
</comment>
<evidence type="ECO:0000256" key="9">
    <source>
        <dbReference type="SAM" id="Phobius"/>
    </source>
</evidence>
<evidence type="ECO:0000256" key="1">
    <source>
        <dbReference type="ARBA" id="ARBA00004141"/>
    </source>
</evidence>
<comment type="subcellular location">
    <subcellularLocation>
        <location evidence="1">Membrane</location>
        <topology evidence="1">Multi-pass membrane protein</topology>
    </subcellularLocation>
</comment>
<evidence type="ECO:0000256" key="8">
    <source>
        <dbReference type="ARBA" id="ARBA00023136"/>
    </source>
</evidence>
<keyword evidence="8 9" id="KW-0472">Membrane</keyword>
<feature type="domain" description="Membrane transport protein MMPL" evidence="10">
    <location>
        <begin position="21"/>
        <end position="115"/>
    </location>
</feature>
<keyword evidence="2" id="KW-0813">Transport</keyword>
<evidence type="ECO:0000313" key="12">
    <source>
        <dbReference type="Proteomes" id="UP000230611"/>
    </source>
</evidence>
<keyword evidence="4 9" id="KW-0812">Transmembrane</keyword>
<evidence type="ECO:0000259" key="10">
    <source>
        <dbReference type="Pfam" id="PF03176"/>
    </source>
</evidence>
<evidence type="ECO:0000256" key="4">
    <source>
        <dbReference type="ARBA" id="ARBA00022692"/>
    </source>
</evidence>
<dbReference type="SUPFAM" id="SSF82866">
    <property type="entry name" value="Multidrug efflux transporter AcrB transmembrane domain"/>
    <property type="match status" value="1"/>
</dbReference>
<dbReference type="PANTHER" id="PTHR30081:SF1">
    <property type="entry name" value="PROTEIN TRANSLOCASE SUBUNIT SECD"/>
    <property type="match status" value="1"/>
</dbReference>
<evidence type="ECO:0000256" key="5">
    <source>
        <dbReference type="ARBA" id="ARBA00022927"/>
    </source>
</evidence>
<feature type="transmembrane region" description="Helical" evidence="9">
    <location>
        <begin position="90"/>
        <end position="109"/>
    </location>
</feature>
<dbReference type="EMBL" id="PFUO01000165">
    <property type="protein sequence ID" value="PJB15541.1"/>
    <property type="molecule type" value="Genomic_DNA"/>
</dbReference>
<dbReference type="InterPro" id="IPR022813">
    <property type="entry name" value="SecD/SecF_arch_bac"/>
</dbReference>
<sequence>LLVMAIFKLWPVTITLAGVAGFIISIGMAVDANILIFARMKEEIASGKPLAKSIEEGFKRAWTSIRDSNISTLITCFILIQFTTSVVKGFAITLALGVLTSMFTAIFITRNFLTLIPSQWLENKHWLITSGKSANNK</sequence>
<keyword evidence="5" id="KW-0653">Protein transport</keyword>
<feature type="non-terminal residue" evidence="11">
    <location>
        <position position="1"/>
    </location>
</feature>
<evidence type="ECO:0000256" key="6">
    <source>
        <dbReference type="ARBA" id="ARBA00022989"/>
    </source>
</evidence>
<evidence type="ECO:0000256" key="7">
    <source>
        <dbReference type="ARBA" id="ARBA00023010"/>
    </source>
</evidence>
<evidence type="ECO:0000256" key="2">
    <source>
        <dbReference type="ARBA" id="ARBA00022448"/>
    </source>
</evidence>
<dbReference type="GO" id="GO:0005886">
    <property type="term" value="C:plasma membrane"/>
    <property type="evidence" value="ECO:0007669"/>
    <property type="project" value="TreeGrafter"/>
</dbReference>
<dbReference type="AlphaFoldDB" id="A0A2M8ADX7"/>
<evidence type="ECO:0000313" key="11">
    <source>
        <dbReference type="EMBL" id="PJB15541.1"/>
    </source>
</evidence>
<organism evidence="11 12">
    <name type="scientific">Candidatus Falkowbacteria bacterium CG_4_9_14_3_um_filter_38_19</name>
    <dbReference type="NCBI Taxonomy" id="1974559"/>
    <lineage>
        <taxon>Bacteria</taxon>
        <taxon>Candidatus Falkowiibacteriota</taxon>
    </lineage>
</organism>
<dbReference type="Gene3D" id="1.20.1640.10">
    <property type="entry name" value="Multidrug efflux transporter AcrB transmembrane domain"/>
    <property type="match status" value="1"/>
</dbReference>
<keyword evidence="7" id="KW-0811">Translocation</keyword>
<dbReference type="GO" id="GO:0015031">
    <property type="term" value="P:protein transport"/>
    <property type="evidence" value="ECO:0007669"/>
    <property type="project" value="UniProtKB-KW"/>
</dbReference>
<protein>
    <submittedName>
        <fullName evidence="11">Protein translocase subunit SecD</fullName>
    </submittedName>
</protein>
<accession>A0A2M8ADX7</accession>
<reference evidence="12" key="1">
    <citation type="submission" date="2017-09" db="EMBL/GenBank/DDBJ databases">
        <title>Depth-based differentiation of microbial function through sediment-hosted aquifers and enrichment of novel symbionts in the deep terrestrial subsurface.</title>
        <authorList>
            <person name="Probst A.J."/>
            <person name="Ladd B."/>
            <person name="Jarett J.K."/>
            <person name="Geller-Mcgrath D.E."/>
            <person name="Sieber C.M.K."/>
            <person name="Emerson J.B."/>
            <person name="Anantharaman K."/>
            <person name="Thomas B.C."/>
            <person name="Malmstrom R."/>
            <person name="Stieglmeier M."/>
            <person name="Klingl A."/>
            <person name="Woyke T."/>
            <person name="Ryan C.M."/>
            <person name="Banfield J.F."/>
        </authorList>
    </citation>
    <scope>NUCLEOTIDE SEQUENCE [LARGE SCALE GENOMIC DNA]</scope>
</reference>
<evidence type="ECO:0000256" key="3">
    <source>
        <dbReference type="ARBA" id="ARBA00022475"/>
    </source>
</evidence>
<feature type="transmembrane region" description="Helical" evidence="9">
    <location>
        <begin position="12"/>
        <end position="38"/>
    </location>
</feature>
<keyword evidence="6 9" id="KW-1133">Transmembrane helix</keyword>
<keyword evidence="3" id="KW-1003">Cell membrane</keyword>
<name>A0A2M8ADX7_9BACT</name>
<dbReference type="PANTHER" id="PTHR30081">
    <property type="entry name" value="PROTEIN-EXPORT MEMBRANE PROTEIN SEC"/>
    <property type="match status" value="1"/>
</dbReference>
<proteinExistence type="predicted"/>
<dbReference type="Pfam" id="PF03176">
    <property type="entry name" value="MMPL"/>
    <property type="match status" value="1"/>
</dbReference>
<dbReference type="Proteomes" id="UP000230611">
    <property type="component" value="Unassembled WGS sequence"/>
</dbReference>